<evidence type="ECO:0000256" key="3">
    <source>
        <dbReference type="ARBA" id="ARBA00022692"/>
    </source>
</evidence>
<keyword evidence="4 7" id="KW-1133">Transmembrane helix</keyword>
<feature type="transmembrane region" description="Helical" evidence="7">
    <location>
        <begin position="120"/>
        <end position="141"/>
    </location>
</feature>
<evidence type="ECO:0000256" key="7">
    <source>
        <dbReference type="SAM" id="Phobius"/>
    </source>
</evidence>
<feature type="compositionally biased region" description="Basic residues" evidence="6">
    <location>
        <begin position="466"/>
        <end position="477"/>
    </location>
</feature>
<comment type="subcellular location">
    <subcellularLocation>
        <location evidence="1">Cell membrane</location>
        <topology evidence="1">Multi-pass membrane protein</topology>
    </subcellularLocation>
</comment>
<accession>A0ABX8XIS0</accession>
<evidence type="ECO:0000256" key="6">
    <source>
        <dbReference type="SAM" id="MobiDB-lite"/>
    </source>
</evidence>
<feature type="region of interest" description="Disordered" evidence="6">
    <location>
        <begin position="412"/>
        <end position="535"/>
    </location>
</feature>
<protein>
    <submittedName>
        <fullName evidence="9">MFS transporter</fullName>
    </submittedName>
</protein>
<evidence type="ECO:0000256" key="4">
    <source>
        <dbReference type="ARBA" id="ARBA00022989"/>
    </source>
</evidence>
<feature type="transmembrane region" description="Helical" evidence="7">
    <location>
        <begin position="225"/>
        <end position="245"/>
    </location>
</feature>
<dbReference type="PROSITE" id="PS50850">
    <property type="entry name" value="MFS"/>
    <property type="match status" value="1"/>
</dbReference>
<evidence type="ECO:0000313" key="10">
    <source>
        <dbReference type="Proteomes" id="UP000827138"/>
    </source>
</evidence>
<dbReference type="SUPFAM" id="SSF103473">
    <property type="entry name" value="MFS general substrate transporter"/>
    <property type="match status" value="1"/>
</dbReference>
<dbReference type="CDD" id="cd17324">
    <property type="entry name" value="MFS_NepI_like"/>
    <property type="match status" value="1"/>
</dbReference>
<feature type="transmembrane region" description="Helical" evidence="7">
    <location>
        <begin position="153"/>
        <end position="179"/>
    </location>
</feature>
<sequence>MTTRGGTLQAPSDLPFGDRERPPARLPLVVYVLALATFLMGTTEFVVAGLLPEIATDVQVGVARAGLLVTVFAVGMVVGAPLMAMLTLRLPRRWTLLLALAVFAAGHVIVALSTSFTLVLAARFLTALATGAFWAVANVVATRAVGPAASSRALGVVGAGAMLANVVGVPLGAFAGQLIGWRGPFWALAALAVAAMTLIARHVPHDGPAQEALSLRSELSALRSGHLWLALAACATTTGGVLSAYSYVSPLLTDRAGLASSLVPLVLAGFGIGALAGFLAGGRLGDRHPYATTIMTPAVTTALLLATCLSADHAVPTIALIALLGLFGLGANPVLIALAVRFAGRAPTLGSALTVSAFNLGTATGSWAAAIALESPLGAGGPAAVGAVIAALTLIPTTIIALTQHRLPSPWPSAATGNVRPVATPGTPSRRTGRKREYVQYEGFRPAHREHAPPVSAALDREVPPRRRPLTGKRCLPRHWTPAGNEPPSRLRPSSGLGAPEPPTEEAAAIPCLPETGTGAQGAGTTSKEKPPCVE</sequence>
<dbReference type="Gene3D" id="1.20.1250.20">
    <property type="entry name" value="MFS general substrate transporter like domains"/>
    <property type="match status" value="1"/>
</dbReference>
<evidence type="ECO:0000313" key="9">
    <source>
        <dbReference type="EMBL" id="QYX75841.1"/>
    </source>
</evidence>
<keyword evidence="3 7" id="KW-0812">Transmembrane</keyword>
<feature type="domain" description="Major facilitator superfamily (MFS) profile" evidence="8">
    <location>
        <begin position="29"/>
        <end position="408"/>
    </location>
</feature>
<dbReference type="InterPro" id="IPR036259">
    <property type="entry name" value="MFS_trans_sf"/>
</dbReference>
<name>A0ABX8XIS0_9ACTN</name>
<dbReference type="InterPro" id="IPR020846">
    <property type="entry name" value="MFS_dom"/>
</dbReference>
<feature type="transmembrane region" description="Helical" evidence="7">
    <location>
        <begin position="290"/>
        <end position="312"/>
    </location>
</feature>
<evidence type="ECO:0000259" key="8">
    <source>
        <dbReference type="PROSITE" id="PS50850"/>
    </source>
</evidence>
<proteinExistence type="predicted"/>
<keyword evidence="10" id="KW-1185">Reference proteome</keyword>
<feature type="transmembrane region" description="Helical" evidence="7">
    <location>
        <begin position="96"/>
        <end position="114"/>
    </location>
</feature>
<feature type="transmembrane region" description="Helical" evidence="7">
    <location>
        <begin position="257"/>
        <end position="278"/>
    </location>
</feature>
<dbReference type="PANTHER" id="PTHR43124">
    <property type="entry name" value="PURINE EFFLUX PUMP PBUE"/>
    <property type="match status" value="1"/>
</dbReference>
<keyword evidence="5 7" id="KW-0472">Membrane</keyword>
<feature type="transmembrane region" description="Helical" evidence="7">
    <location>
        <begin position="185"/>
        <end position="204"/>
    </location>
</feature>
<reference evidence="9 10" key="1">
    <citation type="submission" date="2021-08" db="EMBL/GenBank/DDBJ databases">
        <authorList>
            <person name="Ping M."/>
        </authorList>
    </citation>
    <scope>NUCLEOTIDE SEQUENCE [LARGE SCALE GENOMIC DNA]</scope>
    <source>
        <strain evidence="9 10">MG28</strain>
    </source>
</reference>
<dbReference type="PANTHER" id="PTHR43124:SF3">
    <property type="entry name" value="CHLORAMPHENICOL EFFLUX PUMP RV0191"/>
    <property type="match status" value="1"/>
</dbReference>
<dbReference type="InterPro" id="IPR011701">
    <property type="entry name" value="MFS"/>
</dbReference>
<keyword evidence="2" id="KW-1003">Cell membrane</keyword>
<organism evidence="9 10">
    <name type="scientific">Streptomyces akebiae</name>
    <dbReference type="NCBI Taxonomy" id="2865673"/>
    <lineage>
        <taxon>Bacteria</taxon>
        <taxon>Bacillati</taxon>
        <taxon>Actinomycetota</taxon>
        <taxon>Actinomycetes</taxon>
        <taxon>Kitasatosporales</taxon>
        <taxon>Streptomycetaceae</taxon>
        <taxon>Streptomyces</taxon>
    </lineage>
</organism>
<dbReference type="RefSeq" id="WP_220644990.1">
    <property type="nucleotide sequence ID" value="NZ_CP080647.1"/>
</dbReference>
<dbReference type="Proteomes" id="UP000827138">
    <property type="component" value="Chromosome"/>
</dbReference>
<gene>
    <name evidence="9" type="ORF">K1J60_04305</name>
</gene>
<feature type="transmembrane region" description="Helical" evidence="7">
    <location>
        <begin position="28"/>
        <end position="51"/>
    </location>
</feature>
<evidence type="ECO:0000256" key="5">
    <source>
        <dbReference type="ARBA" id="ARBA00023136"/>
    </source>
</evidence>
<feature type="transmembrane region" description="Helical" evidence="7">
    <location>
        <begin position="63"/>
        <end position="84"/>
    </location>
</feature>
<feature type="transmembrane region" description="Helical" evidence="7">
    <location>
        <begin position="318"/>
        <end position="340"/>
    </location>
</feature>
<feature type="compositionally biased region" description="Basic and acidic residues" evidence="6">
    <location>
        <begin position="435"/>
        <end position="452"/>
    </location>
</feature>
<dbReference type="InterPro" id="IPR050189">
    <property type="entry name" value="MFS_Efflux_Transporters"/>
</dbReference>
<dbReference type="Pfam" id="PF07690">
    <property type="entry name" value="MFS_1"/>
    <property type="match status" value="1"/>
</dbReference>
<dbReference type="EMBL" id="CP080647">
    <property type="protein sequence ID" value="QYX75841.1"/>
    <property type="molecule type" value="Genomic_DNA"/>
</dbReference>
<evidence type="ECO:0000256" key="2">
    <source>
        <dbReference type="ARBA" id="ARBA00022475"/>
    </source>
</evidence>
<feature type="transmembrane region" description="Helical" evidence="7">
    <location>
        <begin position="379"/>
        <end position="402"/>
    </location>
</feature>
<evidence type="ECO:0000256" key="1">
    <source>
        <dbReference type="ARBA" id="ARBA00004651"/>
    </source>
</evidence>
<feature type="transmembrane region" description="Helical" evidence="7">
    <location>
        <begin position="352"/>
        <end position="373"/>
    </location>
</feature>